<keyword evidence="11" id="KW-0732">Signal</keyword>
<keyword evidence="13" id="KW-1185">Reference proteome</keyword>
<dbReference type="Pfam" id="PF09439">
    <property type="entry name" value="SRPRB"/>
    <property type="match status" value="1"/>
</dbReference>
<dbReference type="InterPro" id="IPR027417">
    <property type="entry name" value="P-loop_NTPase"/>
</dbReference>
<keyword evidence="10 12" id="KW-0675">Receptor</keyword>
<name>A0A3G2SA51_MALR7</name>
<gene>
    <name evidence="12" type="primary">Srprb</name>
    <name evidence="12" type="ORF">DNF11_3158</name>
</gene>
<feature type="signal peptide" evidence="11">
    <location>
        <begin position="1"/>
        <end position="29"/>
    </location>
</feature>
<evidence type="ECO:0000313" key="12">
    <source>
        <dbReference type="EMBL" id="AYO44108.1"/>
    </source>
</evidence>
<keyword evidence="4" id="KW-0812">Transmembrane</keyword>
<evidence type="ECO:0000256" key="9">
    <source>
        <dbReference type="ARBA" id="ARBA00023136"/>
    </source>
</evidence>
<evidence type="ECO:0000256" key="3">
    <source>
        <dbReference type="ARBA" id="ARBA00020256"/>
    </source>
</evidence>
<evidence type="ECO:0000256" key="5">
    <source>
        <dbReference type="ARBA" id="ARBA00022741"/>
    </source>
</evidence>
<comment type="similarity">
    <text evidence="2">Belongs to the SRP receptor beta subunit family.</text>
</comment>
<dbReference type="Proteomes" id="UP000269793">
    <property type="component" value="Chromosome VI"/>
</dbReference>
<comment type="subcellular location">
    <subcellularLocation>
        <location evidence="1">Endoplasmic reticulum membrane</location>
        <topology evidence="1">Single-pass membrane protein</topology>
    </subcellularLocation>
</comment>
<evidence type="ECO:0000256" key="7">
    <source>
        <dbReference type="ARBA" id="ARBA00022989"/>
    </source>
</evidence>
<keyword evidence="6" id="KW-0256">Endoplasmic reticulum</keyword>
<keyword evidence="5" id="KW-0547">Nucleotide-binding</keyword>
<dbReference type="Gene3D" id="3.40.50.300">
    <property type="entry name" value="P-loop containing nucleotide triphosphate hydrolases"/>
    <property type="match status" value="1"/>
</dbReference>
<dbReference type="GO" id="GO:0005789">
    <property type="term" value="C:endoplasmic reticulum membrane"/>
    <property type="evidence" value="ECO:0007669"/>
    <property type="project" value="UniProtKB-SubCell"/>
</dbReference>
<proteinExistence type="inferred from homology"/>
<evidence type="ECO:0000256" key="11">
    <source>
        <dbReference type="SAM" id="SignalP"/>
    </source>
</evidence>
<accession>A0A3G2SA51</accession>
<protein>
    <recommendedName>
        <fullName evidence="3">Signal recognition particle receptor subunit beta</fullName>
    </recommendedName>
</protein>
<keyword evidence="9" id="KW-0472">Membrane</keyword>
<dbReference type="OrthoDB" id="41266at2759"/>
<organism evidence="12 13">
    <name type="scientific">Malassezia restricta (strain ATCC 96810 / NBRC 103918 / CBS 7877)</name>
    <name type="common">Seborrheic dermatitis infection agent</name>
    <dbReference type="NCBI Taxonomy" id="425264"/>
    <lineage>
        <taxon>Eukaryota</taxon>
        <taxon>Fungi</taxon>
        <taxon>Dikarya</taxon>
        <taxon>Basidiomycota</taxon>
        <taxon>Ustilaginomycotina</taxon>
        <taxon>Malasseziomycetes</taxon>
        <taxon>Malasseziales</taxon>
        <taxon>Malasseziaceae</taxon>
        <taxon>Malassezia</taxon>
    </lineage>
</organism>
<evidence type="ECO:0000256" key="10">
    <source>
        <dbReference type="ARBA" id="ARBA00023170"/>
    </source>
</evidence>
<evidence type="ECO:0000256" key="6">
    <source>
        <dbReference type="ARBA" id="ARBA00022824"/>
    </source>
</evidence>
<dbReference type="EMBL" id="CP033153">
    <property type="protein sequence ID" value="AYO44108.1"/>
    <property type="molecule type" value="Genomic_DNA"/>
</dbReference>
<dbReference type="InterPro" id="IPR019009">
    <property type="entry name" value="SRP_receptor_beta_su"/>
</dbReference>
<reference evidence="12 13" key="1">
    <citation type="submission" date="2018-10" db="EMBL/GenBank/DDBJ databases">
        <title>Complete genome sequence of Malassezia restricta CBS 7877.</title>
        <authorList>
            <person name="Morand S.C."/>
            <person name="Bertignac M."/>
            <person name="Iltis A."/>
            <person name="Kolder I."/>
            <person name="Pirovano W."/>
            <person name="Jourdain R."/>
            <person name="Clavaud C."/>
        </authorList>
    </citation>
    <scope>NUCLEOTIDE SEQUENCE [LARGE SCALE GENOMIC DNA]</scope>
    <source>
        <strain evidence="12 13">CBS 7877</strain>
    </source>
</reference>
<evidence type="ECO:0000256" key="2">
    <source>
        <dbReference type="ARBA" id="ARBA00005619"/>
    </source>
</evidence>
<evidence type="ECO:0000256" key="1">
    <source>
        <dbReference type="ARBA" id="ARBA00004389"/>
    </source>
</evidence>
<dbReference type="VEuPathDB" id="FungiDB:DNF11_3158"/>
<dbReference type="STRING" id="425264.A0A3G2SA51"/>
<evidence type="ECO:0000313" key="13">
    <source>
        <dbReference type="Proteomes" id="UP000269793"/>
    </source>
</evidence>
<dbReference type="GO" id="GO:0005525">
    <property type="term" value="F:GTP binding"/>
    <property type="evidence" value="ECO:0007669"/>
    <property type="project" value="UniProtKB-KW"/>
</dbReference>
<keyword evidence="8" id="KW-0342">GTP-binding</keyword>
<evidence type="ECO:0000256" key="4">
    <source>
        <dbReference type="ARBA" id="ARBA00022692"/>
    </source>
</evidence>
<dbReference type="SUPFAM" id="SSF52540">
    <property type="entry name" value="P-loop containing nucleoside triphosphate hydrolases"/>
    <property type="match status" value="1"/>
</dbReference>
<evidence type="ECO:0000256" key="8">
    <source>
        <dbReference type="ARBA" id="ARBA00023134"/>
    </source>
</evidence>
<dbReference type="AlphaFoldDB" id="A0A3G2SA51"/>
<sequence length="357" mass="38631">MPVDAVRVLCTCALVLCVTAVLLLRRTRAVPEAPYVSKGPRKVVLLGVEEAGKTNVFLRMVMGVAPDTTTSQRVNAARLSPSDACPHGIELVDTPGHARLRAQAMDAMRGADAVVFCIDASVASRGANEPAPGMSSTHARPSLHEALQHSVDYLHDVLHTLAADVPPQPLALSILFTRMDASPLFSDRATLADDKRRQQLLARCRRGLETAFMSRRETRGLSRTDAAGRVVVGEIGDIRGDASLRERVWGRMRQALVPLGLVPAEARTAAELHPTRWGHKVRAGEGHQRSAEYALDYMVARRGAGAEAPFQCLDPRLVQGGCAAMGLGYVDRHGWDPTRVGEAYLPDVHAWLSPRAS</sequence>
<keyword evidence="7" id="KW-1133">Transmembrane helix</keyword>
<feature type="chain" id="PRO_5017951361" description="Signal recognition particle receptor subunit beta" evidence="11">
    <location>
        <begin position="30"/>
        <end position="357"/>
    </location>
</feature>